<feature type="zinc finger region" description="C3H1-type" evidence="7">
    <location>
        <begin position="300"/>
        <end position="328"/>
    </location>
</feature>
<dbReference type="InterPro" id="IPR000504">
    <property type="entry name" value="RRM_dom"/>
</dbReference>
<evidence type="ECO:0000256" key="6">
    <source>
        <dbReference type="PROSITE-ProRule" id="PRU00176"/>
    </source>
</evidence>
<feature type="coiled-coil region" evidence="8">
    <location>
        <begin position="605"/>
        <end position="632"/>
    </location>
</feature>
<feature type="region of interest" description="Disordered" evidence="9">
    <location>
        <begin position="394"/>
        <end position="465"/>
    </location>
</feature>
<feature type="compositionally biased region" description="Low complexity" evidence="9">
    <location>
        <begin position="86"/>
        <end position="107"/>
    </location>
</feature>
<evidence type="ECO:0000259" key="10">
    <source>
        <dbReference type="PROSITE" id="PS50102"/>
    </source>
</evidence>
<feature type="domain" description="RRM" evidence="10">
    <location>
        <begin position="467"/>
        <end position="539"/>
    </location>
</feature>
<keyword evidence="8" id="KW-0175">Coiled coil</keyword>
<evidence type="ECO:0000313" key="13">
    <source>
        <dbReference type="Proteomes" id="UP000703661"/>
    </source>
</evidence>
<dbReference type="InterPro" id="IPR035979">
    <property type="entry name" value="RBD_domain_sf"/>
</dbReference>
<dbReference type="SMART" id="SM00360">
    <property type="entry name" value="RRM"/>
    <property type="match status" value="2"/>
</dbReference>
<dbReference type="CDD" id="cd12257">
    <property type="entry name" value="RRM1_RBM26_like"/>
    <property type="match status" value="1"/>
</dbReference>
<comment type="function">
    <text evidence="5">May be involved in the turnover of nuclear polyadenylated (pA+) RNA.</text>
</comment>
<name>A0A9P6MIL3_9FUNG</name>
<dbReference type="PANTHER" id="PTHR14398:SF0">
    <property type="entry name" value="ZINC FINGER PROTEIN SWM"/>
    <property type="match status" value="1"/>
</dbReference>
<feature type="compositionally biased region" description="Low complexity" evidence="9">
    <location>
        <begin position="211"/>
        <end position="244"/>
    </location>
</feature>
<dbReference type="CDD" id="cd22249">
    <property type="entry name" value="UDM1_RNF168_RNF169-like"/>
    <property type="match status" value="1"/>
</dbReference>
<keyword evidence="13" id="KW-1185">Reference proteome</keyword>
<dbReference type="Pfam" id="PF01480">
    <property type="entry name" value="PWI"/>
    <property type="match status" value="1"/>
</dbReference>
<evidence type="ECO:0000313" key="12">
    <source>
        <dbReference type="EMBL" id="KAG0003545.1"/>
    </source>
</evidence>
<dbReference type="Gene3D" id="1.20.1390.10">
    <property type="entry name" value="PWI domain"/>
    <property type="match status" value="1"/>
</dbReference>
<feature type="compositionally biased region" description="Basic and acidic residues" evidence="9">
    <location>
        <begin position="687"/>
        <end position="705"/>
    </location>
</feature>
<dbReference type="GO" id="GO:0003723">
    <property type="term" value="F:RNA binding"/>
    <property type="evidence" value="ECO:0007669"/>
    <property type="project" value="UniProtKB-UniRule"/>
</dbReference>
<feature type="region of interest" description="Disordered" evidence="9">
    <location>
        <begin position="86"/>
        <end position="305"/>
    </location>
</feature>
<feature type="compositionally biased region" description="Gly residues" evidence="9">
    <location>
        <begin position="408"/>
        <end position="430"/>
    </location>
</feature>
<evidence type="ECO:0000256" key="4">
    <source>
        <dbReference type="ARBA" id="ARBA00022884"/>
    </source>
</evidence>
<organism evidence="12 13">
    <name type="scientific">Entomortierella chlamydospora</name>
    <dbReference type="NCBI Taxonomy" id="101097"/>
    <lineage>
        <taxon>Eukaryota</taxon>
        <taxon>Fungi</taxon>
        <taxon>Fungi incertae sedis</taxon>
        <taxon>Mucoromycota</taxon>
        <taxon>Mortierellomycotina</taxon>
        <taxon>Mortierellomycetes</taxon>
        <taxon>Mortierellales</taxon>
        <taxon>Mortierellaceae</taxon>
        <taxon>Entomortierella</taxon>
    </lineage>
</organism>
<dbReference type="InterPro" id="IPR012677">
    <property type="entry name" value="Nucleotide-bd_a/b_plait_sf"/>
</dbReference>
<dbReference type="GO" id="GO:0008270">
    <property type="term" value="F:zinc ion binding"/>
    <property type="evidence" value="ECO:0007669"/>
    <property type="project" value="UniProtKB-KW"/>
</dbReference>
<dbReference type="Gene3D" id="3.30.70.330">
    <property type="match status" value="2"/>
</dbReference>
<comment type="caution">
    <text evidence="12">The sequence shown here is derived from an EMBL/GenBank/DDBJ whole genome shotgun (WGS) entry which is preliminary data.</text>
</comment>
<sequence>MHIDDTTLDDLKAYLTKELTLISDADPGMLADYIIALLKHDKENNELKTLCVSQLEDFLLEETEPFVTSLFKVLDSKSYIQGKAAVPKSSAPAAAPAPASGSTSASTKVDNDDFDDIPTGPAADRKYESSSTRVQSEKHSRGDSDGSDNEDRSYKHARRDDDRSNDRRRRDYSPSRPSDDDRFGGRRGRSNDFGGSNGHSDLDRRGDRGLRQQGLTTAGFNNRNNNNNNQNNPNNFNGMNNNNNGMDRPHWNGPQQNRNNFDNGPRGNFQDQNQGSWRGGHNMRGGRGGMHGGPGFGQDRQRRQRCRDYDEKGYCMRGDMCPYDHGEDRIVVDEVPNVPFEMMGVVPGMGPNGMMGMGANRPPFFPGGPNGGMMPNPSDIYDPEAASLGVDEMGRSQQGGESFEGRGQHGSGSDGGRFGQDGSARGGMRGRGSLRGMRGGRGRGGSSHPYAVPGRFSGASGSGGTKTSLVVEHIPDEYNTIDKVNEFFKQFGSLTNIQVDQPAHKALIQYSNRDEASAAYNSPEVIFGNRFVKVYWQPDDLDAATFGRQPKPTGQVRPEKPPGAGAHGGPHPHHAPPKPPAASVLMTPERAAELAAERAASAAKLEENKKTMQEIQRQREALIQRQQEEQRLLMQKLFANKSMSQEDKDEILKGLKKVAIEVTKEPLDPLEKARTAAAAAEAQRQAELQKEAEKRERERLDRELEVLNTNPVENSGATAPAAGASTDAADTTAALKARLATLQAQAAALGLESQGGYAGRGRGGFVPRGRGRGALPNTWTRGGARGGAVVSQHRTFRIDNRSTKLSVSNIEESSKDGLKEHFESFGELESFSMGPDGVSATVQYKTRKDAETAMQQGSQAPNATTPLKLGWISEPQSTPAAGSFATSLPPKTTAPAGTGDITSVATETTVGYESEEDEDGERSWKR</sequence>
<dbReference type="EMBL" id="JAAAID010002842">
    <property type="protein sequence ID" value="KAG0003545.1"/>
    <property type="molecule type" value="Genomic_DNA"/>
</dbReference>
<feature type="compositionally biased region" description="Gly residues" evidence="9">
    <location>
        <begin position="282"/>
        <end position="296"/>
    </location>
</feature>
<evidence type="ECO:0000256" key="9">
    <source>
        <dbReference type="SAM" id="MobiDB-lite"/>
    </source>
</evidence>
<feature type="domain" description="RRM" evidence="10">
    <location>
        <begin position="803"/>
        <end position="874"/>
    </location>
</feature>
<reference evidence="12" key="1">
    <citation type="journal article" date="2020" name="Fungal Divers.">
        <title>Resolving the Mortierellaceae phylogeny through synthesis of multi-gene phylogenetics and phylogenomics.</title>
        <authorList>
            <person name="Vandepol N."/>
            <person name="Liber J."/>
            <person name="Desiro A."/>
            <person name="Na H."/>
            <person name="Kennedy M."/>
            <person name="Barry K."/>
            <person name="Grigoriev I.V."/>
            <person name="Miller A.N."/>
            <person name="O'Donnell K."/>
            <person name="Stajich J.E."/>
            <person name="Bonito G."/>
        </authorList>
    </citation>
    <scope>NUCLEOTIDE SEQUENCE</scope>
    <source>
        <strain evidence="12">NRRL 2769</strain>
    </source>
</reference>
<dbReference type="PANTHER" id="PTHR14398">
    <property type="entry name" value="RNA RECOGNITION RRM/RNP DOMAIN"/>
    <property type="match status" value="1"/>
</dbReference>
<dbReference type="GO" id="GO:0005634">
    <property type="term" value="C:nucleus"/>
    <property type="evidence" value="ECO:0007669"/>
    <property type="project" value="TreeGrafter"/>
</dbReference>
<dbReference type="OrthoDB" id="443401at2759"/>
<gene>
    <name evidence="12" type="ORF">BGZ80_005782</name>
</gene>
<dbReference type="PROSITE" id="PS50102">
    <property type="entry name" value="RRM"/>
    <property type="match status" value="2"/>
</dbReference>
<feature type="compositionally biased region" description="Low complexity" evidence="9">
    <location>
        <begin position="715"/>
        <end position="725"/>
    </location>
</feature>
<dbReference type="InterPro" id="IPR036855">
    <property type="entry name" value="Znf_CCCH_sf"/>
</dbReference>
<feature type="compositionally biased region" description="Basic and acidic residues" evidence="9">
    <location>
        <begin position="200"/>
        <end position="210"/>
    </location>
</feature>
<proteinExistence type="predicted"/>
<dbReference type="SUPFAM" id="SSF90229">
    <property type="entry name" value="CCCH zinc finger"/>
    <property type="match status" value="1"/>
</dbReference>
<feature type="compositionally biased region" description="Polar residues" evidence="9">
    <location>
        <begin position="253"/>
        <end position="262"/>
    </location>
</feature>
<evidence type="ECO:0000256" key="2">
    <source>
        <dbReference type="ARBA" id="ARBA00022771"/>
    </source>
</evidence>
<feature type="compositionally biased region" description="Polar residues" evidence="9">
    <location>
        <begin position="900"/>
        <end position="911"/>
    </location>
</feature>
<evidence type="ECO:0000256" key="3">
    <source>
        <dbReference type="ARBA" id="ARBA00022833"/>
    </source>
</evidence>
<feature type="compositionally biased region" description="Polar residues" evidence="9">
    <location>
        <begin position="874"/>
        <end position="890"/>
    </location>
</feature>
<dbReference type="InterPro" id="IPR002483">
    <property type="entry name" value="PWI_dom"/>
</dbReference>
<feature type="region of interest" description="Disordered" evidence="9">
    <location>
        <begin position="762"/>
        <end position="791"/>
    </location>
</feature>
<feature type="compositionally biased region" description="Low complexity" evidence="9">
    <location>
        <begin position="677"/>
        <end position="686"/>
    </location>
</feature>
<evidence type="ECO:0000256" key="7">
    <source>
        <dbReference type="PROSITE-ProRule" id="PRU00723"/>
    </source>
</evidence>
<feature type="domain" description="C3H1-type" evidence="11">
    <location>
        <begin position="300"/>
        <end position="328"/>
    </location>
</feature>
<keyword evidence="3 7" id="KW-0862">Zinc</keyword>
<keyword evidence="1 7" id="KW-0479">Metal-binding</keyword>
<dbReference type="SUPFAM" id="SSF54928">
    <property type="entry name" value="RNA-binding domain, RBD"/>
    <property type="match status" value="2"/>
</dbReference>
<dbReference type="InterPro" id="IPR000571">
    <property type="entry name" value="Znf_CCCH"/>
</dbReference>
<dbReference type="AlphaFoldDB" id="A0A9P6MIL3"/>
<keyword evidence="4 6" id="KW-0694">RNA-binding</keyword>
<dbReference type="PROSITE" id="PS50103">
    <property type="entry name" value="ZF_C3H1"/>
    <property type="match status" value="1"/>
</dbReference>
<evidence type="ECO:0000259" key="11">
    <source>
        <dbReference type="PROSITE" id="PS50103"/>
    </source>
</evidence>
<protein>
    <recommendedName>
        <fullName evidence="14">Ccch zinc finger and rrm domain-containing protein</fullName>
    </recommendedName>
</protein>
<evidence type="ECO:0000256" key="8">
    <source>
        <dbReference type="SAM" id="Coils"/>
    </source>
</evidence>
<feature type="region of interest" description="Disordered" evidence="9">
    <location>
        <begin position="677"/>
        <end position="725"/>
    </location>
</feature>
<feature type="region of interest" description="Disordered" evidence="9">
    <location>
        <begin position="849"/>
        <end position="926"/>
    </location>
</feature>
<evidence type="ECO:0000256" key="5">
    <source>
        <dbReference type="ARBA" id="ARBA00043866"/>
    </source>
</evidence>
<feature type="region of interest" description="Disordered" evidence="9">
    <location>
        <begin position="543"/>
        <end position="583"/>
    </location>
</feature>
<dbReference type="Proteomes" id="UP000703661">
    <property type="component" value="Unassembled WGS sequence"/>
</dbReference>
<feature type="compositionally biased region" description="Polar residues" evidence="9">
    <location>
        <begin position="853"/>
        <end position="865"/>
    </location>
</feature>
<feature type="compositionally biased region" description="Basic and acidic residues" evidence="9">
    <location>
        <begin position="135"/>
        <end position="184"/>
    </location>
</feature>
<dbReference type="InterPro" id="IPR045137">
    <property type="entry name" value="RBM26/27"/>
</dbReference>
<evidence type="ECO:0008006" key="14">
    <source>
        <dbReference type="Google" id="ProtNLM"/>
    </source>
</evidence>
<evidence type="ECO:0000256" key="1">
    <source>
        <dbReference type="ARBA" id="ARBA00022723"/>
    </source>
</evidence>
<accession>A0A9P6MIL3</accession>
<keyword evidence="2 7" id="KW-0863">Zinc-finger</keyword>
<dbReference type="SMART" id="SM00356">
    <property type="entry name" value="ZnF_C3H1"/>
    <property type="match status" value="1"/>
</dbReference>